<dbReference type="HOGENOM" id="CLU_011534_0_0_2"/>
<evidence type="ECO:0000256" key="4">
    <source>
        <dbReference type="PROSITE-ProRule" id="PRU00409"/>
    </source>
</evidence>
<dbReference type="GO" id="GO:0004638">
    <property type="term" value="F:phosphoribosylaminoimidazole carboxylase activity"/>
    <property type="evidence" value="ECO:0007669"/>
    <property type="project" value="InterPro"/>
</dbReference>
<dbReference type="Gene3D" id="3.30.1490.20">
    <property type="entry name" value="ATP-grasp fold, A domain"/>
    <property type="match status" value="1"/>
</dbReference>
<dbReference type="Gene3D" id="3.40.50.20">
    <property type="match status" value="1"/>
</dbReference>
<dbReference type="PANTHER" id="PTHR11609:SF5">
    <property type="entry name" value="PHOSPHORIBOSYLAMINOIMIDAZOLE CARBOXYLASE"/>
    <property type="match status" value="1"/>
</dbReference>
<proteinExistence type="inferred from homology"/>
<keyword evidence="8" id="KW-1185">Reference proteome</keyword>
<dbReference type="InterPro" id="IPR040686">
    <property type="entry name" value="PurK_C"/>
</dbReference>
<comment type="pathway">
    <text evidence="5">Purine metabolism; IMP biosynthesis via de novo pathway; 5-amino-1-(5-phospho-D-ribosyl)imidazole-4-carboxylate from 5-amino-1-(5-phospho-D-ribosyl)imidazole (N5-CAIR route): step 1/2.</text>
</comment>
<evidence type="ECO:0000313" key="8">
    <source>
        <dbReference type="Proteomes" id="UP000003980"/>
    </source>
</evidence>
<sequence length="339" mass="39060">MILEGRKFPITFLVYAEKGEPACRIADLCFKESYEKVIEECDIVTFEFEHVDEAPLQLAEDLGKLLPRLNSVVLKRARHLEKEFLKREGFPVPRFVTVEGGDEALRVLRDEFNNVGVVKKSEGGYDGRGQYFIRGDPDRYQFLREERGLFVVEELVNYDFEASIIAVRSGNEFRAYPPTFNYNEKGILVYNYGPYGNPEMIRLAEKLTEKLNYVGVMGIEFFIRRGKVMINEYAPRVHNTGHYTLDGAEISQFEHHLRAITGMELGETRLLSPSGMVNLLGVHYPPMDVLRYGSVYWYGKEVRRRRKVGHVNVVGKDLEDVRAKIENVMKLTYPNGLDL</sequence>
<protein>
    <recommendedName>
        <fullName evidence="5">N5-carboxyaminoimidazole ribonucleotide synthase</fullName>
        <shortName evidence="5">N5-CAIR synthase</shortName>
        <ecNumber evidence="5">6.3.4.18</ecNumber>
    </recommendedName>
    <alternativeName>
        <fullName evidence="5">5-(carboxyamino)imidazole ribonucleotide synthetase</fullName>
    </alternativeName>
</protein>
<evidence type="ECO:0000313" key="7">
    <source>
        <dbReference type="EMBL" id="EHP68135.1"/>
    </source>
</evidence>
<evidence type="ECO:0000256" key="2">
    <source>
        <dbReference type="ARBA" id="ARBA00022755"/>
    </source>
</evidence>
<evidence type="ECO:0000256" key="1">
    <source>
        <dbReference type="ARBA" id="ARBA00022741"/>
    </source>
</evidence>
<keyword evidence="2 5" id="KW-0658">Purine biosynthesis</keyword>
<comment type="similarity">
    <text evidence="5">Belongs to the PurK/PurT family.</text>
</comment>
<keyword evidence="1 4" id="KW-0547">Nucleotide-binding</keyword>
<dbReference type="InterPro" id="IPR005875">
    <property type="entry name" value="PurK"/>
</dbReference>
<dbReference type="UniPathway" id="UPA00074">
    <property type="reaction ID" value="UER00942"/>
</dbReference>
<dbReference type="AlphaFoldDB" id="H2C7K9"/>
<dbReference type="PANTHER" id="PTHR11609">
    <property type="entry name" value="PURINE BIOSYNTHESIS PROTEIN 6/7, PUR6/7"/>
    <property type="match status" value="1"/>
</dbReference>
<dbReference type="PROSITE" id="PS50975">
    <property type="entry name" value="ATP_GRASP"/>
    <property type="match status" value="1"/>
</dbReference>
<accession>H2C7K9</accession>
<dbReference type="InterPro" id="IPR003135">
    <property type="entry name" value="ATP-grasp_carboxylate-amine"/>
</dbReference>
<evidence type="ECO:0000256" key="5">
    <source>
        <dbReference type="RuleBase" id="RU361200"/>
    </source>
</evidence>
<dbReference type="NCBIfam" id="NF004679">
    <property type="entry name" value="PRK06019.1-5"/>
    <property type="match status" value="1"/>
</dbReference>
<dbReference type="Proteomes" id="UP000003980">
    <property type="component" value="Unassembled WGS sequence"/>
</dbReference>
<reference evidence="7 8" key="1">
    <citation type="submission" date="2012-01" db="EMBL/GenBank/DDBJ databases">
        <title>Improved High-Quality Draft sequence of Metallosphaera yellowstonensis MK1.</title>
        <authorList>
            <consortium name="US DOE Joint Genome Institute"/>
            <person name="Lucas S."/>
            <person name="Han J."/>
            <person name="Cheng J.-F."/>
            <person name="Goodwin L."/>
            <person name="Pitluck S."/>
            <person name="Peters L."/>
            <person name="Teshima H."/>
            <person name="Detter J.C."/>
            <person name="Han C."/>
            <person name="Tapia R."/>
            <person name="Land M."/>
            <person name="Hauser L."/>
            <person name="Kyrpides N."/>
            <person name="Kozubal M."/>
            <person name="Macur R.E."/>
            <person name="Jay Z."/>
            <person name="Inskeep W."/>
            <person name="Woyke T."/>
        </authorList>
    </citation>
    <scope>NUCLEOTIDE SEQUENCE [LARGE SCALE GENOMIC DNA]</scope>
    <source>
        <strain evidence="7 8">MK1</strain>
    </source>
</reference>
<name>H2C7K9_9CREN</name>
<dbReference type="InterPro" id="IPR011054">
    <property type="entry name" value="Rudment_hybrid_motif"/>
</dbReference>
<dbReference type="eggNOG" id="arCOG01597">
    <property type="taxonomic scope" value="Archaea"/>
</dbReference>
<dbReference type="SUPFAM" id="SSF52440">
    <property type="entry name" value="PreATP-grasp domain"/>
    <property type="match status" value="1"/>
</dbReference>
<feature type="domain" description="ATP-grasp" evidence="6">
    <location>
        <begin position="82"/>
        <end position="261"/>
    </location>
</feature>
<comment type="function">
    <text evidence="5">Catalyzes the ATP-dependent conversion of 5-aminoimidazole ribonucleotide (AIR) and HCO(3)- to N5-carboxyaminoimidazole ribonucleotide (N5-CAIR).</text>
</comment>
<dbReference type="SUPFAM" id="SSF51246">
    <property type="entry name" value="Rudiment single hybrid motif"/>
    <property type="match status" value="1"/>
</dbReference>
<dbReference type="GO" id="GO:0034028">
    <property type="term" value="F:5-(carboxyamino)imidazole ribonucleotide synthase activity"/>
    <property type="evidence" value="ECO:0007669"/>
    <property type="project" value="UniProtKB-EC"/>
</dbReference>
<dbReference type="Pfam" id="PF02222">
    <property type="entry name" value="ATP-grasp"/>
    <property type="match status" value="1"/>
</dbReference>
<dbReference type="SUPFAM" id="SSF56059">
    <property type="entry name" value="Glutathione synthetase ATP-binding domain-like"/>
    <property type="match status" value="1"/>
</dbReference>
<keyword evidence="3 4" id="KW-0067">ATP-binding</keyword>
<dbReference type="EMBL" id="JH597770">
    <property type="protein sequence ID" value="EHP68135.1"/>
    <property type="molecule type" value="Genomic_DNA"/>
</dbReference>
<dbReference type="Pfam" id="PF17769">
    <property type="entry name" value="PurK_C"/>
    <property type="match status" value="1"/>
</dbReference>
<dbReference type="STRING" id="671065.MetMK1DRAFT_00025580"/>
<dbReference type="EC" id="6.3.4.18" evidence="5"/>
<comment type="catalytic activity">
    <reaction evidence="5">
        <text>5-amino-1-(5-phospho-beta-D-ribosyl)imidazole + hydrogencarbonate + ATP = 5-carboxyamino-1-(5-phospho-D-ribosyl)imidazole + ADP + phosphate + 2 H(+)</text>
        <dbReference type="Rhea" id="RHEA:19317"/>
        <dbReference type="ChEBI" id="CHEBI:15378"/>
        <dbReference type="ChEBI" id="CHEBI:17544"/>
        <dbReference type="ChEBI" id="CHEBI:30616"/>
        <dbReference type="ChEBI" id="CHEBI:43474"/>
        <dbReference type="ChEBI" id="CHEBI:58730"/>
        <dbReference type="ChEBI" id="CHEBI:137981"/>
        <dbReference type="ChEBI" id="CHEBI:456216"/>
        <dbReference type="EC" id="6.3.4.18"/>
    </reaction>
</comment>
<dbReference type="InterPro" id="IPR013815">
    <property type="entry name" value="ATP_grasp_subdomain_1"/>
</dbReference>
<dbReference type="InterPro" id="IPR011761">
    <property type="entry name" value="ATP-grasp"/>
</dbReference>
<dbReference type="Gene3D" id="3.30.470.20">
    <property type="entry name" value="ATP-grasp fold, B domain"/>
    <property type="match status" value="1"/>
</dbReference>
<gene>
    <name evidence="5" type="primary">purK</name>
    <name evidence="7" type="ORF">MetMK1DRAFT_00025580</name>
</gene>
<dbReference type="GO" id="GO:0006189">
    <property type="term" value="P:'de novo' IMP biosynthetic process"/>
    <property type="evidence" value="ECO:0007669"/>
    <property type="project" value="UniProtKB-UniPathway"/>
</dbReference>
<dbReference type="GO" id="GO:0046872">
    <property type="term" value="F:metal ion binding"/>
    <property type="evidence" value="ECO:0007669"/>
    <property type="project" value="InterPro"/>
</dbReference>
<keyword evidence="5" id="KW-0436">Ligase</keyword>
<evidence type="ECO:0000259" key="6">
    <source>
        <dbReference type="PROSITE" id="PS50975"/>
    </source>
</evidence>
<dbReference type="NCBIfam" id="TIGR01161">
    <property type="entry name" value="purK"/>
    <property type="match status" value="1"/>
</dbReference>
<organism evidence="7 8">
    <name type="scientific">Metallosphaera yellowstonensis MK1</name>
    <dbReference type="NCBI Taxonomy" id="671065"/>
    <lineage>
        <taxon>Archaea</taxon>
        <taxon>Thermoproteota</taxon>
        <taxon>Thermoprotei</taxon>
        <taxon>Sulfolobales</taxon>
        <taxon>Sulfolobaceae</taxon>
        <taxon>Metallosphaera</taxon>
    </lineage>
</organism>
<dbReference type="GO" id="GO:0005524">
    <property type="term" value="F:ATP binding"/>
    <property type="evidence" value="ECO:0007669"/>
    <property type="project" value="UniProtKB-UniRule"/>
</dbReference>
<evidence type="ECO:0000256" key="3">
    <source>
        <dbReference type="ARBA" id="ARBA00022840"/>
    </source>
</evidence>
<dbReference type="InterPro" id="IPR016185">
    <property type="entry name" value="PreATP-grasp_dom_sf"/>
</dbReference>